<feature type="compositionally biased region" description="Polar residues" evidence="3">
    <location>
        <begin position="1"/>
        <end position="11"/>
    </location>
</feature>
<sequence length="237" mass="26457">MHTRSLQQLQQPRREVQDSTRDRILKAGEAIFLEKGFQKATIRDICSAAKANVAAVNYHFQDKDGLYIAVVAGLLDRGALRYPLDRGLQEDPSPEDRLRIMIYNILCRLFCNDQGDYNEVHGRFVLEALFGDSPHIGVLVDSFIRPSQAYLRTIIEAVLEGCSKAAADDEAVLSRCAMSLFAQAVYYVYAHNFEKHLDDGRCRDLQDLERLADHITTFSVAGIRAVGLTAHGSNAAV</sequence>
<dbReference type="PROSITE" id="PS50977">
    <property type="entry name" value="HTH_TETR_2"/>
    <property type="match status" value="1"/>
</dbReference>
<evidence type="ECO:0000313" key="5">
    <source>
        <dbReference type="EMBL" id="AGW14231.1"/>
    </source>
</evidence>
<dbReference type="PROSITE" id="PS01081">
    <property type="entry name" value="HTH_TETR_1"/>
    <property type="match status" value="1"/>
</dbReference>
<dbReference type="InterPro" id="IPR009057">
    <property type="entry name" value="Homeodomain-like_sf"/>
</dbReference>
<feature type="DNA-binding region" description="H-T-H motif" evidence="2">
    <location>
        <begin position="41"/>
        <end position="60"/>
    </location>
</feature>
<evidence type="ECO:0000256" key="2">
    <source>
        <dbReference type="PROSITE-ProRule" id="PRU00335"/>
    </source>
</evidence>
<dbReference type="KEGG" id="dgg:DGI_2492"/>
<dbReference type="InterPro" id="IPR036271">
    <property type="entry name" value="Tet_transcr_reg_TetR-rel_C_sf"/>
</dbReference>
<dbReference type="Proteomes" id="UP000016587">
    <property type="component" value="Chromosome"/>
</dbReference>
<keyword evidence="1 2" id="KW-0238">DNA-binding</keyword>
<feature type="domain" description="HTH tetR-type" evidence="4">
    <location>
        <begin position="18"/>
        <end position="78"/>
    </location>
</feature>
<dbReference type="Pfam" id="PF00440">
    <property type="entry name" value="TetR_N"/>
    <property type="match status" value="1"/>
</dbReference>
<organism evidence="5 6">
    <name type="scientific">Megalodesulfovibrio gigas (strain ATCC 19364 / DSM 1382 / NCIMB 9332 / VKM B-1759)</name>
    <name type="common">Desulfovibrio gigas</name>
    <dbReference type="NCBI Taxonomy" id="1121448"/>
    <lineage>
        <taxon>Bacteria</taxon>
        <taxon>Pseudomonadati</taxon>
        <taxon>Thermodesulfobacteriota</taxon>
        <taxon>Desulfovibrionia</taxon>
        <taxon>Desulfovibrionales</taxon>
        <taxon>Desulfovibrionaceae</taxon>
        <taxon>Megalodesulfovibrio</taxon>
    </lineage>
</organism>
<dbReference type="InterPro" id="IPR001647">
    <property type="entry name" value="HTH_TetR"/>
</dbReference>
<reference evidence="6" key="2">
    <citation type="submission" date="2013-07" db="EMBL/GenBank/DDBJ databases">
        <authorList>
            <person name="Morais-Silva F.O."/>
            <person name="Rezende A.M."/>
            <person name="Pimentel C."/>
            <person name="Resende D.M."/>
            <person name="Santos C.I."/>
            <person name="Clemente C."/>
            <person name="de Oliveira L.M."/>
            <person name="da Silva S.M."/>
            <person name="Costa D.A."/>
            <person name="Varela-Raposo A."/>
            <person name="Horacio E.C.A."/>
            <person name="Matos M."/>
            <person name="Flores O."/>
            <person name="Ruiz J.C."/>
            <person name="Rodrigues-Pousada C."/>
        </authorList>
    </citation>
    <scope>NUCLEOTIDE SEQUENCE [LARGE SCALE GENOMIC DNA]</scope>
    <source>
        <strain evidence="6">ATCC 19364 / DSM 1382 / NCIMB 9332 / VKM B-1759</strain>
    </source>
</reference>
<evidence type="ECO:0000313" key="6">
    <source>
        <dbReference type="Proteomes" id="UP000016587"/>
    </source>
</evidence>
<dbReference type="Gene3D" id="1.10.10.60">
    <property type="entry name" value="Homeodomain-like"/>
    <property type="match status" value="1"/>
</dbReference>
<evidence type="ECO:0000256" key="1">
    <source>
        <dbReference type="ARBA" id="ARBA00023125"/>
    </source>
</evidence>
<protein>
    <submittedName>
        <fullName evidence="5">Putative TetR family transcriptional regulator</fullName>
    </submittedName>
</protein>
<feature type="region of interest" description="Disordered" evidence="3">
    <location>
        <begin position="1"/>
        <end position="20"/>
    </location>
</feature>
<dbReference type="HOGENOM" id="CLU_069356_16_1_7"/>
<dbReference type="AlphaFoldDB" id="T2GDN8"/>
<dbReference type="PANTHER" id="PTHR30055">
    <property type="entry name" value="HTH-TYPE TRANSCRIPTIONAL REGULATOR RUTR"/>
    <property type="match status" value="1"/>
</dbReference>
<keyword evidence="6" id="KW-1185">Reference proteome</keyword>
<dbReference type="GO" id="GO:0003700">
    <property type="term" value="F:DNA-binding transcription factor activity"/>
    <property type="evidence" value="ECO:0007669"/>
    <property type="project" value="TreeGrafter"/>
</dbReference>
<reference evidence="5 6" key="1">
    <citation type="journal article" date="2013" name="J. Bacteriol.">
        <title>Roles of HynAB and Ech, the only two hydrogenases found in the model sulfate reducer Desulfovibrio gigas.</title>
        <authorList>
            <person name="Morais-Silva F.O."/>
            <person name="Santos C.I."/>
            <person name="Rodrigues R."/>
            <person name="Pereira I.A."/>
            <person name="Rodrigues-Pousada C."/>
        </authorList>
    </citation>
    <scope>NUCLEOTIDE SEQUENCE [LARGE SCALE GENOMIC DNA]</scope>
    <source>
        <strain evidence="6">ATCC 19364 / DSM 1382 / NCIMB 9332 / VKM B-1759</strain>
    </source>
</reference>
<proteinExistence type="predicted"/>
<dbReference type="InterPro" id="IPR015292">
    <property type="entry name" value="Tscrpt_reg_YbiH_C"/>
</dbReference>
<dbReference type="Gene3D" id="1.10.357.10">
    <property type="entry name" value="Tetracycline Repressor, domain 2"/>
    <property type="match status" value="1"/>
</dbReference>
<dbReference type="SUPFAM" id="SSF48498">
    <property type="entry name" value="Tetracyclin repressor-like, C-terminal domain"/>
    <property type="match status" value="1"/>
</dbReference>
<dbReference type="STRING" id="1121448.DGI_2492"/>
<dbReference type="PATRIC" id="fig|1121448.10.peg.2445"/>
<accession>T2GDN8</accession>
<gene>
    <name evidence="5" type="ORF">DGI_2492</name>
</gene>
<dbReference type="InterPro" id="IPR050109">
    <property type="entry name" value="HTH-type_TetR-like_transc_reg"/>
</dbReference>
<dbReference type="PANTHER" id="PTHR30055:SF226">
    <property type="entry name" value="HTH-TYPE TRANSCRIPTIONAL REGULATOR PKSA"/>
    <property type="match status" value="1"/>
</dbReference>
<evidence type="ECO:0000259" key="4">
    <source>
        <dbReference type="PROSITE" id="PS50977"/>
    </source>
</evidence>
<dbReference type="EMBL" id="CP006585">
    <property type="protein sequence ID" value="AGW14231.1"/>
    <property type="molecule type" value="Genomic_DNA"/>
</dbReference>
<dbReference type="SUPFAM" id="SSF46689">
    <property type="entry name" value="Homeodomain-like"/>
    <property type="match status" value="1"/>
</dbReference>
<evidence type="ECO:0000256" key="3">
    <source>
        <dbReference type="SAM" id="MobiDB-lite"/>
    </source>
</evidence>
<dbReference type="eggNOG" id="COG1309">
    <property type="taxonomic scope" value="Bacteria"/>
</dbReference>
<dbReference type="GO" id="GO:0000976">
    <property type="term" value="F:transcription cis-regulatory region binding"/>
    <property type="evidence" value="ECO:0007669"/>
    <property type="project" value="TreeGrafter"/>
</dbReference>
<dbReference type="InterPro" id="IPR023772">
    <property type="entry name" value="DNA-bd_HTH_TetR-type_CS"/>
</dbReference>
<name>T2GDN8_MEGG1</name>
<dbReference type="Pfam" id="PF09209">
    <property type="entry name" value="CecR_C"/>
    <property type="match status" value="1"/>
</dbReference>